<dbReference type="SUPFAM" id="SSF46689">
    <property type="entry name" value="Homeodomain-like"/>
    <property type="match status" value="1"/>
</dbReference>
<keyword evidence="9" id="KW-1185">Reference proteome</keyword>
<dbReference type="GO" id="GO:0003677">
    <property type="term" value="F:DNA binding"/>
    <property type="evidence" value="ECO:0007669"/>
    <property type="project" value="UniProtKB-KW"/>
</dbReference>
<dbReference type="PANTHER" id="PTHR32071">
    <property type="entry name" value="TRANSCRIPTIONAL REGULATORY PROTEIN"/>
    <property type="match status" value="1"/>
</dbReference>
<dbReference type="InterPro" id="IPR009057">
    <property type="entry name" value="Homeodomain-like_sf"/>
</dbReference>
<dbReference type="Gene3D" id="1.10.8.60">
    <property type="match status" value="1"/>
</dbReference>
<dbReference type="PROSITE" id="PS00688">
    <property type="entry name" value="SIGMA54_INTERACT_3"/>
    <property type="match status" value="1"/>
</dbReference>
<dbReference type="CDD" id="cd00009">
    <property type="entry name" value="AAA"/>
    <property type="match status" value="1"/>
</dbReference>
<dbReference type="STRING" id="84022.CACET_c04320"/>
<dbReference type="OrthoDB" id="9803970at2"/>
<dbReference type="PANTHER" id="PTHR32071:SF57">
    <property type="entry name" value="C4-DICARBOXYLATE TRANSPORT TRANSCRIPTIONAL REGULATORY PROTEIN DCTD"/>
    <property type="match status" value="1"/>
</dbReference>
<dbReference type="PATRIC" id="fig|84022.5.peg.1662"/>
<evidence type="ECO:0000313" key="9">
    <source>
        <dbReference type="Proteomes" id="UP000035704"/>
    </source>
</evidence>
<dbReference type="PROSITE" id="PS50112">
    <property type="entry name" value="PAS"/>
    <property type="match status" value="1"/>
</dbReference>
<keyword evidence="1" id="KW-0547">Nucleotide-binding</keyword>
<dbReference type="KEGG" id="cace:CACET_c04320"/>
<dbReference type="InterPro" id="IPR025662">
    <property type="entry name" value="Sigma_54_int_dom_ATP-bd_1"/>
</dbReference>
<keyword evidence="3" id="KW-0067">ATP-binding</keyword>
<protein>
    <recommendedName>
        <fullName evidence="7">HTH-type transcriptional regulatory protein TyrR</fullName>
    </recommendedName>
</protein>
<dbReference type="Pfam" id="PF25601">
    <property type="entry name" value="AAA_lid_14"/>
    <property type="match status" value="1"/>
</dbReference>
<evidence type="ECO:0000313" key="8">
    <source>
        <dbReference type="EMBL" id="AKL93948.1"/>
    </source>
</evidence>
<dbReference type="InterPro" id="IPR030828">
    <property type="entry name" value="HTH_TyrR"/>
</dbReference>
<dbReference type="InterPro" id="IPR058031">
    <property type="entry name" value="AAA_lid_NorR"/>
</dbReference>
<dbReference type="GO" id="GO:0005524">
    <property type="term" value="F:ATP binding"/>
    <property type="evidence" value="ECO:0007669"/>
    <property type="project" value="UniProtKB-KW"/>
</dbReference>
<dbReference type="NCBIfam" id="TIGR00229">
    <property type="entry name" value="sensory_box"/>
    <property type="match status" value="1"/>
</dbReference>
<dbReference type="FunFam" id="3.40.50.300:FF:000006">
    <property type="entry name" value="DNA-binding transcriptional regulator NtrC"/>
    <property type="match status" value="1"/>
</dbReference>
<dbReference type="Pfam" id="PF00158">
    <property type="entry name" value="Sigma54_activat"/>
    <property type="match status" value="1"/>
</dbReference>
<evidence type="ECO:0000256" key="3">
    <source>
        <dbReference type="ARBA" id="ARBA00022840"/>
    </source>
</evidence>
<dbReference type="RefSeq" id="WP_044823179.1">
    <property type="nucleotide sequence ID" value="NZ_CP009687.1"/>
</dbReference>
<dbReference type="Pfam" id="PF13426">
    <property type="entry name" value="PAS_9"/>
    <property type="match status" value="1"/>
</dbReference>
<reference evidence="8 9" key="1">
    <citation type="submission" date="2014-10" db="EMBL/GenBank/DDBJ databases">
        <title>Genome sequence of Clostridium aceticum DSM 1496.</title>
        <authorList>
            <person name="Poehlein A."/>
            <person name="Schiel-Bengelsdorf B."/>
            <person name="Gottschalk G."/>
            <person name="Duerre P."/>
            <person name="Daniel R."/>
        </authorList>
    </citation>
    <scope>NUCLEOTIDE SEQUENCE [LARGE SCALE GENOMIC DNA]</scope>
    <source>
        <strain evidence="8 9">DSM 1496</strain>
    </source>
</reference>
<proteinExistence type="predicted"/>
<dbReference type="InterPro" id="IPR002078">
    <property type="entry name" value="Sigma_54_int"/>
</dbReference>
<evidence type="ECO:0000256" key="1">
    <source>
        <dbReference type="ARBA" id="ARBA00022741"/>
    </source>
</evidence>
<dbReference type="Gene3D" id="1.10.10.60">
    <property type="entry name" value="Homeodomain-like"/>
    <property type="match status" value="1"/>
</dbReference>
<name>A0A0D8IF70_9CLOT</name>
<evidence type="ECO:0000256" key="2">
    <source>
        <dbReference type="ARBA" id="ARBA00022797"/>
    </source>
</evidence>
<accession>A0A0D8IF70</accession>
<evidence type="ECO:0000256" key="4">
    <source>
        <dbReference type="ARBA" id="ARBA00023015"/>
    </source>
</evidence>
<dbReference type="Proteomes" id="UP000035704">
    <property type="component" value="Chromosome"/>
</dbReference>
<evidence type="ECO:0000256" key="6">
    <source>
        <dbReference type="ARBA" id="ARBA00023163"/>
    </source>
</evidence>
<dbReference type="SUPFAM" id="SSF52540">
    <property type="entry name" value="P-loop containing nucleoside triphosphate hydrolases"/>
    <property type="match status" value="1"/>
</dbReference>
<gene>
    <name evidence="8" type="ORF">CACET_c04320</name>
</gene>
<evidence type="ECO:0000256" key="7">
    <source>
        <dbReference type="ARBA" id="ARBA00029500"/>
    </source>
</evidence>
<evidence type="ECO:0000256" key="5">
    <source>
        <dbReference type="ARBA" id="ARBA00023125"/>
    </source>
</evidence>
<dbReference type="InterPro" id="IPR035965">
    <property type="entry name" value="PAS-like_dom_sf"/>
</dbReference>
<dbReference type="EMBL" id="CP009687">
    <property type="protein sequence ID" value="AKL93948.1"/>
    <property type="molecule type" value="Genomic_DNA"/>
</dbReference>
<dbReference type="GO" id="GO:0006355">
    <property type="term" value="P:regulation of DNA-templated transcription"/>
    <property type="evidence" value="ECO:0007669"/>
    <property type="project" value="InterPro"/>
</dbReference>
<dbReference type="AlphaFoldDB" id="A0A0D8IF70"/>
<dbReference type="PROSITE" id="PS50045">
    <property type="entry name" value="SIGMA54_INTERACT_4"/>
    <property type="match status" value="1"/>
</dbReference>
<keyword evidence="4" id="KW-0805">Transcription regulation</keyword>
<dbReference type="PROSITE" id="PS00676">
    <property type="entry name" value="SIGMA54_INTERACT_2"/>
    <property type="match status" value="1"/>
</dbReference>
<dbReference type="Pfam" id="PF18024">
    <property type="entry name" value="HTH_50"/>
    <property type="match status" value="1"/>
</dbReference>
<organism evidence="8 9">
    <name type="scientific">Clostridium aceticum</name>
    <dbReference type="NCBI Taxonomy" id="84022"/>
    <lineage>
        <taxon>Bacteria</taxon>
        <taxon>Bacillati</taxon>
        <taxon>Bacillota</taxon>
        <taxon>Clostridia</taxon>
        <taxon>Eubacteriales</taxon>
        <taxon>Clostridiaceae</taxon>
        <taxon>Clostridium</taxon>
    </lineage>
</organism>
<dbReference type="Gene3D" id="3.30.450.20">
    <property type="entry name" value="PAS domain"/>
    <property type="match status" value="1"/>
</dbReference>
<keyword evidence="6" id="KW-0804">Transcription</keyword>
<dbReference type="InterPro" id="IPR000700">
    <property type="entry name" value="PAS-assoc_C"/>
</dbReference>
<dbReference type="InterPro" id="IPR025943">
    <property type="entry name" value="Sigma_54_int_dom_ATP-bd_2"/>
</dbReference>
<dbReference type="InterPro" id="IPR027417">
    <property type="entry name" value="P-loop_NTPase"/>
</dbReference>
<dbReference type="Gene3D" id="3.40.50.300">
    <property type="entry name" value="P-loop containing nucleotide triphosphate hydrolases"/>
    <property type="match status" value="1"/>
</dbReference>
<sequence>MNGGHTIKISQKVKKKIDELAEKTGLDINDLIDQIIEENKIPKKKQLDAFTIANSIADGIYVIDKNGMITAVNKRYLEIKDLKEEDVIGKHIDAIWDKNINYTTTFIVGEAENKTSTLEMVEKSTNKTFKIMQPRAISIVVLEEKKKISVITTAKGREKSFLITSTPFFDDEGEVAYVLTVLRDLTELVELKKKLDETESEKNRYLHELEHIKEHEMRSALIGESMDVEKIRELIESVAKTDATVLITGETGVGKEVIAREIYKHSKRKDGPYIKVNCAAIPETLLESELFGYEKGAFTGAQNKEKLGFFEMANNGTILLDEIGEIPIRVQSKLLRVLQEREVTRIGGTRNISLNVRVLAATNQNLQEQIEKGAFRQDLYYRLNVVPIRIPPLREREGDITLLAYNFLEDFNQKYHKKKVFEIDAIEALEHYDWPGNVRELENTVERLVIIGEKKAITRNDIVNIFGKNKFLDDPTNSENMTLREAVDAFEKKIIEKALKKYGSTYKAAKVLGVAQPTVLRKARSLGVEKW</sequence>
<dbReference type="PROSITE" id="PS50113">
    <property type="entry name" value="PAC"/>
    <property type="match status" value="1"/>
</dbReference>
<keyword evidence="2" id="KW-0058">Aromatic hydrocarbons catabolism</keyword>
<keyword evidence="5" id="KW-0238">DNA-binding</keyword>
<dbReference type="InterPro" id="IPR025944">
    <property type="entry name" value="Sigma_54_int_dom_CS"/>
</dbReference>
<dbReference type="InterPro" id="IPR000014">
    <property type="entry name" value="PAS"/>
</dbReference>
<dbReference type="InterPro" id="IPR003593">
    <property type="entry name" value="AAA+_ATPase"/>
</dbReference>
<dbReference type="CDD" id="cd00130">
    <property type="entry name" value="PAS"/>
    <property type="match status" value="1"/>
</dbReference>
<dbReference type="SMART" id="SM00382">
    <property type="entry name" value="AAA"/>
    <property type="match status" value="1"/>
</dbReference>
<dbReference type="SUPFAM" id="SSF55785">
    <property type="entry name" value="PYP-like sensor domain (PAS domain)"/>
    <property type="match status" value="1"/>
</dbReference>
<dbReference type="PROSITE" id="PS00675">
    <property type="entry name" value="SIGMA54_INTERACT_1"/>
    <property type="match status" value="1"/>
</dbReference>